<feature type="compositionally biased region" description="Basic and acidic residues" evidence="2">
    <location>
        <begin position="532"/>
        <end position="541"/>
    </location>
</feature>
<dbReference type="InterPro" id="IPR004087">
    <property type="entry name" value="KH_dom"/>
</dbReference>
<dbReference type="GeneID" id="40307406"/>
<comment type="caution">
    <text evidence="4">The sequence shown here is derived from an EMBL/GenBank/DDBJ whole genome shotgun (WGS) entry which is preliminary data.</text>
</comment>
<feature type="compositionally biased region" description="Basic and acidic residues" evidence="2">
    <location>
        <begin position="10"/>
        <end position="22"/>
    </location>
</feature>
<feature type="compositionally biased region" description="Basic and acidic residues" evidence="2">
    <location>
        <begin position="451"/>
        <end position="464"/>
    </location>
</feature>
<gene>
    <name evidence="4" type="ORF">BESB_023460</name>
</gene>
<sequence length="885" mass="96367">MEPTPEPVEAAERPCAEEDGKQLEAFSRQPADDGLCYDTDEEEAHCDAFAAKSDKGDGEGDGGVAEPRSEPKALRATAETEVEEACAAPDAPAGGLGDETERRGRRAEEAEGEEDGARGENGFEAQAHDEEEGDGRLEETHEEDARDALPPSPVDLLKDDEEERRGEPREGAPSSRRAGKASEKQKRVSDAEKKTEEIFAACPEALVEELADGSKLRSALQRPVLGVLVGDTYSIKVTNEDAAFIIGKGGSTKKKIAGVSGCRVELEDNGLRLDVTGTEEQRERALLYIRLIMQQRLGPVRWDTERNDLCMDGVARLFRRAEDEEDVEGAKKSPRKDLTVLAVPSEAVAYVTGSNGQVLRRIEDEWRTLMFFTQQERGAGKHPGAGGSTPGDGGASQRRRRSAEEQPAPEEDYGGDREADAEAEEPQREATGGQQDQQDEGATMEEEEEDLARGDREVAADGAEKIQSTEGEKKPHDEADAAVPGGKMEELLIFGSERSRVGASLKVMSAVDQKLRGFYTRRLTAALALRERTRDGAEETRNSPTAKDAEAVAAEPTREAEGAKTGEGEQRVSEKVEGDAEGTTAHILLTTTLANICAADQSFWDVLRGVGPDAGSGSGTEDSQILIDILKIEDRHFSYCLGREGKTRRKLASAAGCILEYIGHFAFAAGASVERRRVQEYLSWLMKQREKPIFLSDICKEGETRPDLTVLDVPREKTSLVTGRQGNALREVEERTGTFCFFEGRRSGRPGAFAGSSGLDSRKRERLFIFGTFGEGRHQAANLLRRLMGLAPASFGDRGGSERDRGRRGDLRFPPFPAALLQEGGSYPPSSVFPFFPPRGEGLLAPGALSRRDMMPPFVDAPRILHGPHNSGARGMRGFFPPRVR</sequence>
<dbReference type="AlphaFoldDB" id="A0A2A9M3Q8"/>
<dbReference type="Gene3D" id="3.30.1370.10">
    <property type="entry name" value="K Homology domain, type 1"/>
    <property type="match status" value="1"/>
</dbReference>
<protein>
    <recommendedName>
        <fullName evidence="3">K Homology domain-containing protein</fullName>
    </recommendedName>
</protein>
<dbReference type="RefSeq" id="XP_029215863.1">
    <property type="nucleotide sequence ID" value="XM_029361048.1"/>
</dbReference>
<reference evidence="4 5" key="1">
    <citation type="submission" date="2017-09" db="EMBL/GenBank/DDBJ databases">
        <title>Genome sequencing of Besnoitia besnoiti strain Bb-Ger1.</title>
        <authorList>
            <person name="Schares G."/>
            <person name="Venepally P."/>
            <person name="Lorenzi H.A."/>
        </authorList>
    </citation>
    <scope>NUCLEOTIDE SEQUENCE [LARGE SCALE GENOMIC DNA]</scope>
    <source>
        <strain evidence="4 5">Bb-Ger1</strain>
    </source>
</reference>
<feature type="domain" description="K Homology" evidence="3">
    <location>
        <begin position="705"/>
        <end position="789"/>
    </location>
</feature>
<evidence type="ECO:0000313" key="4">
    <source>
        <dbReference type="EMBL" id="PFH31854.1"/>
    </source>
</evidence>
<evidence type="ECO:0000259" key="3">
    <source>
        <dbReference type="SMART" id="SM00322"/>
    </source>
</evidence>
<feature type="domain" description="K Homology" evidence="3">
    <location>
        <begin position="335"/>
        <end position="471"/>
    </location>
</feature>
<dbReference type="GO" id="GO:0003723">
    <property type="term" value="F:RNA binding"/>
    <property type="evidence" value="ECO:0007669"/>
    <property type="project" value="UniProtKB-UniRule"/>
</dbReference>
<feature type="compositionally biased region" description="Basic and acidic residues" evidence="2">
    <location>
        <begin position="470"/>
        <end position="479"/>
    </location>
</feature>
<feature type="region of interest" description="Disordered" evidence="2">
    <location>
        <begin position="375"/>
        <end position="485"/>
    </location>
</feature>
<feature type="compositionally biased region" description="Gly residues" evidence="2">
    <location>
        <begin position="381"/>
        <end position="394"/>
    </location>
</feature>
<dbReference type="Pfam" id="PF00013">
    <property type="entry name" value="KH_1"/>
    <property type="match status" value="1"/>
</dbReference>
<dbReference type="CDD" id="cd00105">
    <property type="entry name" value="KH-I"/>
    <property type="match status" value="2"/>
</dbReference>
<evidence type="ECO:0000256" key="1">
    <source>
        <dbReference type="PROSITE-ProRule" id="PRU00117"/>
    </source>
</evidence>
<feature type="region of interest" description="Disordered" evidence="2">
    <location>
        <begin position="1"/>
        <end position="192"/>
    </location>
</feature>
<feature type="compositionally biased region" description="Acidic residues" evidence="2">
    <location>
        <begin position="437"/>
        <end position="450"/>
    </location>
</feature>
<dbReference type="OrthoDB" id="333701at2759"/>
<feature type="region of interest" description="Disordered" evidence="2">
    <location>
        <begin position="532"/>
        <end position="579"/>
    </location>
</feature>
<feature type="domain" description="K Homology" evidence="3">
    <location>
        <begin position="624"/>
        <end position="683"/>
    </location>
</feature>
<dbReference type="Proteomes" id="UP000224006">
    <property type="component" value="Chromosome XII"/>
</dbReference>
<dbReference type="PROSITE" id="PS50084">
    <property type="entry name" value="KH_TYPE_1"/>
    <property type="match status" value="2"/>
</dbReference>
<keyword evidence="1" id="KW-0694">RNA-binding</keyword>
<feature type="compositionally biased region" description="Basic and acidic residues" evidence="2">
    <location>
        <begin position="180"/>
        <end position="192"/>
    </location>
</feature>
<dbReference type="SUPFAM" id="SSF54791">
    <property type="entry name" value="Eukaryotic type KH-domain (KH-domain type I)"/>
    <property type="match status" value="2"/>
</dbReference>
<name>A0A2A9M3Q8_BESBE</name>
<accession>A0A2A9M3Q8</accession>
<dbReference type="VEuPathDB" id="ToxoDB:BESB_023460"/>
<feature type="compositionally biased region" description="Basic and acidic residues" evidence="2">
    <location>
        <begin position="556"/>
        <end position="578"/>
    </location>
</feature>
<feature type="region of interest" description="Disordered" evidence="2">
    <location>
        <begin position="863"/>
        <end position="885"/>
    </location>
</feature>
<dbReference type="STRING" id="94643.A0A2A9M3Q8"/>
<dbReference type="SMART" id="SM00322">
    <property type="entry name" value="KH"/>
    <property type="match status" value="4"/>
</dbReference>
<organism evidence="4 5">
    <name type="scientific">Besnoitia besnoiti</name>
    <name type="common">Apicomplexan protozoan</name>
    <dbReference type="NCBI Taxonomy" id="94643"/>
    <lineage>
        <taxon>Eukaryota</taxon>
        <taxon>Sar</taxon>
        <taxon>Alveolata</taxon>
        <taxon>Apicomplexa</taxon>
        <taxon>Conoidasida</taxon>
        <taxon>Coccidia</taxon>
        <taxon>Eucoccidiorida</taxon>
        <taxon>Eimeriorina</taxon>
        <taxon>Sarcocystidae</taxon>
        <taxon>Besnoitia</taxon>
    </lineage>
</organism>
<dbReference type="InterPro" id="IPR036612">
    <property type="entry name" value="KH_dom_type_1_sf"/>
</dbReference>
<evidence type="ECO:0000256" key="2">
    <source>
        <dbReference type="SAM" id="MobiDB-lite"/>
    </source>
</evidence>
<dbReference type="KEGG" id="bbes:BESB_023460"/>
<dbReference type="InterPro" id="IPR004088">
    <property type="entry name" value="KH_dom_type_1"/>
</dbReference>
<feature type="domain" description="K Homology" evidence="3">
    <location>
        <begin position="229"/>
        <end position="294"/>
    </location>
</feature>
<feature type="compositionally biased region" description="Basic and acidic residues" evidence="2">
    <location>
        <begin position="414"/>
        <end position="428"/>
    </location>
</feature>
<feature type="compositionally biased region" description="Basic and acidic residues" evidence="2">
    <location>
        <begin position="99"/>
        <end position="109"/>
    </location>
</feature>
<feature type="compositionally biased region" description="Basic and acidic residues" evidence="2">
    <location>
        <begin position="134"/>
        <end position="147"/>
    </location>
</feature>
<keyword evidence="5" id="KW-1185">Reference proteome</keyword>
<proteinExistence type="predicted"/>
<dbReference type="EMBL" id="NWUJ01000013">
    <property type="protein sequence ID" value="PFH31854.1"/>
    <property type="molecule type" value="Genomic_DNA"/>
</dbReference>
<evidence type="ECO:0000313" key="5">
    <source>
        <dbReference type="Proteomes" id="UP000224006"/>
    </source>
</evidence>